<sequence length="340" mass="38565">MELPEEGGGSFHCLISSSDGCIAKKSVPGELLIELLSYLPIKSVCKFRCVSKSWLKLFTNDPFFAKLHLSHQSNESKLHITSFLAKNYPERGINKFYLAETSDISKLFELPFCLDTPSYYFVHGICNGMVLLSKLDNVYIWNPLTRDYIHIRCCPPESTIPLGHSMCRNFGFGLNQATNEYKVVSYRQSRVILSFDLKEEVLKRYHIHIRPELIFKDVYLELVELGGLLCMFGIQFGVELQIWVMKQYGVNGSWTKQFKIGLLGVCGSLEYLRPVGIANSGEIILIQSSVSSTKKIVLYNAETDSVRDVKIFDSGHWNVFAYTGSLISPKFISGLNHNRT</sequence>
<evidence type="ECO:0000313" key="2">
    <source>
        <dbReference type="EMBL" id="KAF9595980.1"/>
    </source>
</evidence>
<dbReference type="PROSITE" id="PS50181">
    <property type="entry name" value="FBOX"/>
    <property type="match status" value="1"/>
</dbReference>
<dbReference type="OrthoDB" id="1435799at2759"/>
<name>A0A835HBG9_9MAGN</name>
<proteinExistence type="predicted"/>
<dbReference type="InterPro" id="IPR036047">
    <property type="entry name" value="F-box-like_dom_sf"/>
</dbReference>
<gene>
    <name evidence="2" type="ORF">IFM89_006907</name>
</gene>
<dbReference type="AlphaFoldDB" id="A0A835HBG9"/>
<comment type="caution">
    <text evidence="2">The sequence shown here is derived from an EMBL/GenBank/DDBJ whole genome shotgun (WGS) entry which is preliminary data.</text>
</comment>
<evidence type="ECO:0000313" key="3">
    <source>
        <dbReference type="Proteomes" id="UP000631114"/>
    </source>
</evidence>
<dbReference type="InterPro" id="IPR013187">
    <property type="entry name" value="F-box-assoc_dom_typ3"/>
</dbReference>
<dbReference type="Gene3D" id="1.20.1280.50">
    <property type="match status" value="1"/>
</dbReference>
<dbReference type="Pfam" id="PF00646">
    <property type="entry name" value="F-box"/>
    <property type="match status" value="1"/>
</dbReference>
<keyword evidence="3" id="KW-1185">Reference proteome</keyword>
<dbReference type="Pfam" id="PF08268">
    <property type="entry name" value="FBA_3"/>
    <property type="match status" value="1"/>
</dbReference>
<feature type="domain" description="F-box" evidence="1">
    <location>
        <begin position="21"/>
        <end position="67"/>
    </location>
</feature>
<dbReference type="Proteomes" id="UP000631114">
    <property type="component" value="Unassembled WGS sequence"/>
</dbReference>
<dbReference type="NCBIfam" id="TIGR01640">
    <property type="entry name" value="F_box_assoc_1"/>
    <property type="match status" value="1"/>
</dbReference>
<dbReference type="InterPro" id="IPR017451">
    <property type="entry name" value="F-box-assoc_interact_dom"/>
</dbReference>
<accession>A0A835HBG9</accession>
<evidence type="ECO:0000259" key="1">
    <source>
        <dbReference type="PROSITE" id="PS50181"/>
    </source>
</evidence>
<dbReference type="PANTHER" id="PTHR31672:SF13">
    <property type="entry name" value="F-BOX PROTEIN CPR30-LIKE"/>
    <property type="match status" value="1"/>
</dbReference>
<dbReference type="SUPFAM" id="SSF81383">
    <property type="entry name" value="F-box domain"/>
    <property type="match status" value="1"/>
</dbReference>
<dbReference type="PANTHER" id="PTHR31672">
    <property type="entry name" value="BNACNNG10540D PROTEIN"/>
    <property type="match status" value="1"/>
</dbReference>
<dbReference type="InterPro" id="IPR050796">
    <property type="entry name" value="SCF_F-box_component"/>
</dbReference>
<reference evidence="2 3" key="1">
    <citation type="submission" date="2020-10" db="EMBL/GenBank/DDBJ databases">
        <title>The Coptis chinensis genome and diversification of protoberbering-type alkaloids.</title>
        <authorList>
            <person name="Wang B."/>
            <person name="Shu S."/>
            <person name="Song C."/>
            <person name="Liu Y."/>
        </authorList>
    </citation>
    <scope>NUCLEOTIDE SEQUENCE [LARGE SCALE GENOMIC DNA]</scope>
    <source>
        <strain evidence="2">HL-2020</strain>
        <tissue evidence="2">Leaf</tissue>
    </source>
</reference>
<dbReference type="SMART" id="SM00256">
    <property type="entry name" value="FBOX"/>
    <property type="match status" value="1"/>
</dbReference>
<protein>
    <recommendedName>
        <fullName evidence="1">F-box domain-containing protein</fullName>
    </recommendedName>
</protein>
<organism evidence="2 3">
    <name type="scientific">Coptis chinensis</name>
    <dbReference type="NCBI Taxonomy" id="261450"/>
    <lineage>
        <taxon>Eukaryota</taxon>
        <taxon>Viridiplantae</taxon>
        <taxon>Streptophyta</taxon>
        <taxon>Embryophyta</taxon>
        <taxon>Tracheophyta</taxon>
        <taxon>Spermatophyta</taxon>
        <taxon>Magnoliopsida</taxon>
        <taxon>Ranunculales</taxon>
        <taxon>Ranunculaceae</taxon>
        <taxon>Coptidoideae</taxon>
        <taxon>Coptis</taxon>
    </lineage>
</organism>
<dbReference type="InterPro" id="IPR001810">
    <property type="entry name" value="F-box_dom"/>
</dbReference>
<dbReference type="EMBL" id="JADFTS010000007">
    <property type="protein sequence ID" value="KAF9595980.1"/>
    <property type="molecule type" value="Genomic_DNA"/>
</dbReference>